<feature type="domain" description="Sushi" evidence="6">
    <location>
        <begin position="1226"/>
        <end position="1284"/>
    </location>
</feature>
<reference evidence="7" key="1">
    <citation type="journal article" date="2020" name="bioRxiv">
        <title>Chromosome-level reference genome of the European wasp spider Argiope bruennichi: a resource for studies on range expansion and evolutionary adaptation.</title>
        <authorList>
            <person name="Sheffer M.M."/>
            <person name="Hoppe A."/>
            <person name="Krehenwinkel H."/>
            <person name="Uhl G."/>
            <person name="Kuss A.W."/>
            <person name="Jensen L."/>
            <person name="Jensen C."/>
            <person name="Gillespie R.G."/>
            <person name="Hoff K.J."/>
            <person name="Prost S."/>
        </authorList>
    </citation>
    <scope>NUCLEOTIDE SEQUENCE</scope>
</reference>
<keyword evidence="3 5" id="KW-1015">Disulfide bond</keyword>
<dbReference type="Proteomes" id="UP000807504">
    <property type="component" value="Unassembled WGS sequence"/>
</dbReference>
<feature type="domain" description="Sushi" evidence="6">
    <location>
        <begin position="239"/>
        <end position="295"/>
    </location>
</feature>
<feature type="disulfide bond" evidence="5">
    <location>
        <begin position="1758"/>
        <end position="1801"/>
    </location>
</feature>
<dbReference type="CDD" id="cd00033">
    <property type="entry name" value="CCP"/>
    <property type="match status" value="3"/>
</dbReference>
<feature type="domain" description="Sushi" evidence="6">
    <location>
        <begin position="3150"/>
        <end position="3209"/>
    </location>
</feature>
<feature type="disulfide bond" evidence="5">
    <location>
        <begin position="1992"/>
        <end position="2035"/>
    </location>
</feature>
<evidence type="ECO:0000313" key="8">
    <source>
        <dbReference type="Proteomes" id="UP000807504"/>
    </source>
</evidence>
<keyword evidence="1 5" id="KW-0768">Sushi</keyword>
<keyword evidence="8" id="KW-1185">Reference proteome</keyword>
<feature type="domain" description="Sushi" evidence="6">
    <location>
        <begin position="761"/>
        <end position="821"/>
    </location>
</feature>
<feature type="domain" description="Sushi" evidence="6">
    <location>
        <begin position="1462"/>
        <end position="1520"/>
    </location>
</feature>
<feature type="domain" description="Sushi" evidence="6">
    <location>
        <begin position="2920"/>
        <end position="2979"/>
    </location>
</feature>
<feature type="domain" description="Sushi" evidence="6">
    <location>
        <begin position="2690"/>
        <end position="2749"/>
    </location>
</feature>
<feature type="domain" description="Sushi" evidence="6">
    <location>
        <begin position="1927"/>
        <end position="1986"/>
    </location>
</feature>
<evidence type="ECO:0000256" key="2">
    <source>
        <dbReference type="ARBA" id="ARBA00022737"/>
    </source>
</evidence>
<feature type="disulfide bond" evidence="5">
    <location>
        <begin position="2862"/>
        <end position="2905"/>
    </location>
</feature>
<dbReference type="InterPro" id="IPR050350">
    <property type="entry name" value="Compl-Cell_Adhes-Reg"/>
</dbReference>
<feature type="disulfide bond" evidence="5">
    <location>
        <begin position="2632"/>
        <end position="2675"/>
    </location>
</feature>
<feature type="domain" description="Sushi" evidence="6">
    <location>
        <begin position="1990"/>
        <end position="2049"/>
    </location>
</feature>
<feature type="disulfide bond" evidence="5">
    <location>
        <begin position="1957"/>
        <end position="1984"/>
    </location>
</feature>
<reference evidence="7" key="2">
    <citation type="submission" date="2020-06" db="EMBL/GenBank/DDBJ databases">
        <authorList>
            <person name="Sheffer M."/>
        </authorList>
    </citation>
    <scope>NUCLEOTIDE SEQUENCE</scope>
</reference>
<feature type="domain" description="Sushi" evidence="6">
    <location>
        <begin position="296"/>
        <end position="350"/>
    </location>
</feature>
<feature type="domain" description="Sushi" evidence="6">
    <location>
        <begin position="3265"/>
        <end position="3324"/>
    </location>
</feature>
<dbReference type="Pfam" id="PF00084">
    <property type="entry name" value="Sushi"/>
    <property type="match status" value="15"/>
</dbReference>
<dbReference type="EMBL" id="JABXBU010000003">
    <property type="protein sequence ID" value="KAF8792623.1"/>
    <property type="molecule type" value="Genomic_DNA"/>
</dbReference>
<feature type="domain" description="Sushi" evidence="6">
    <location>
        <begin position="1106"/>
        <end position="1166"/>
    </location>
</feature>
<feature type="domain" description="Sushi" evidence="6">
    <location>
        <begin position="1697"/>
        <end position="1755"/>
    </location>
</feature>
<evidence type="ECO:0000256" key="3">
    <source>
        <dbReference type="ARBA" id="ARBA00023157"/>
    </source>
</evidence>
<feature type="disulfide bond" evidence="5">
    <location>
        <begin position="1376"/>
        <end position="1403"/>
    </location>
</feature>
<protein>
    <submittedName>
        <fullName evidence="7">Sushi like protein</fullName>
    </submittedName>
</protein>
<name>A0A8T0FV29_ARGBR</name>
<feature type="domain" description="Sushi" evidence="6">
    <location>
        <begin position="1579"/>
        <end position="1639"/>
    </location>
</feature>
<dbReference type="PANTHER" id="PTHR19325">
    <property type="entry name" value="COMPLEMENT COMPONENT-RELATED SUSHI DOMAIN-CONTAINING"/>
    <property type="match status" value="1"/>
</dbReference>
<dbReference type="SUPFAM" id="SSF57535">
    <property type="entry name" value="Complement control module/SCR domain"/>
    <property type="match status" value="32"/>
</dbReference>
<feature type="disulfide bond" evidence="5">
    <location>
        <begin position="3382"/>
        <end position="3425"/>
    </location>
</feature>
<dbReference type="Gene3D" id="2.10.70.10">
    <property type="entry name" value="Complement Module, domain 1"/>
    <property type="match status" value="17"/>
</dbReference>
<feature type="disulfide bond" evidence="5">
    <location>
        <begin position="1929"/>
        <end position="1972"/>
    </location>
</feature>
<keyword evidence="4" id="KW-0325">Glycoprotein</keyword>
<feature type="domain" description="Sushi" evidence="6">
    <location>
        <begin position="1756"/>
        <end position="1817"/>
    </location>
</feature>
<feature type="disulfide bond" evidence="5">
    <location>
        <begin position="2922"/>
        <end position="2965"/>
    </location>
</feature>
<feature type="domain" description="Sushi" evidence="6">
    <location>
        <begin position="2516"/>
        <end position="2575"/>
    </location>
</feature>
<dbReference type="PROSITE" id="PS50923">
    <property type="entry name" value="SUSHI"/>
    <property type="match status" value="25"/>
</dbReference>
<feature type="domain" description="Sushi" evidence="6">
    <location>
        <begin position="2630"/>
        <end position="2689"/>
    </location>
</feature>
<comment type="caution">
    <text evidence="7">The sequence shown here is derived from an EMBL/GenBank/DDBJ whole genome shotgun (WGS) entry which is preliminary data.</text>
</comment>
<feature type="disulfide bond" evidence="5">
    <location>
        <begin position="2692"/>
        <end position="2735"/>
    </location>
</feature>
<feature type="domain" description="Sushi" evidence="6">
    <location>
        <begin position="878"/>
        <end position="936"/>
    </location>
</feature>
<feature type="domain" description="Sushi" evidence="6">
    <location>
        <begin position="1339"/>
        <end position="1405"/>
    </location>
</feature>
<feature type="disulfide bond" evidence="5">
    <location>
        <begin position="3152"/>
        <end position="3195"/>
    </location>
</feature>
<feature type="domain" description="Sushi" evidence="6">
    <location>
        <begin position="352"/>
        <end position="407"/>
    </location>
</feature>
<sequence>MSHGKWSPLPTCQTTHTLELIRCNPISDMSQENMAACVKIKITVPGIMGTPKAVCPDILRLFVKFGSCVKKSGSDCVVTCRNNNFILICLVNNQLPGDCESPTPSLCPELRYAKLVNCSRIQGVTCKIRCPNGKIAYEETFCLPSYEWSPLPACDFRSQCKKQKLPEKLHFINRTCKSSKVRYCKVGCNVRVFKPTSLRTSQEVVFIKDIYCASSGEWKGLPNCERAERLFWNKRIKKWLCAKPKLGKYSKLQGRCSYLEGSICRYKCKKGFFSKGNYTIRCLKRKWHGIHKCEPVSCPKLPDIYELKNNCPHVSGSICEALCRAGELIGKSMIFCYPSGHWSPLPLCVPPRTCPRKLSPQIAFVSKCTFKEGEKCQVRCRGTLVLVGSNFVICRRGKWRDAPGCFLANETPYKPFEFKCHFPLQLNGNLKIIGFCKPLGGMSCDIGCRDHSAHMTGPNATTCLPPGLWTFLRPCTGGKSYCSAPKFRHVVMMEYCSGKEVGLSCQGRCKHRPDIKFSIKCTSDVKWSIPPICTCPTPILRKGIEFKEKCDTKQMGQKCNVKCKSGFIMVGAGLIICNARLQWSKLPLCKKIVCPKPKLTSVLMFTKDCTAIQMGKSCHLECKEGGAILPHSKINCINGKHWTKLPFCACPPPSLDEGMGTKNGCNKTIPGQKCFISCTGKLFLFGKNYIICQKNTRWSKAPLCKKKFCHKPILTDTLIFDEDCSSKQPGERCLMVCKNLGSLVGPTFIICSNATRWSPLPRCSCPPPSLPDFLKAKEDCRRKLPGESCPLSCTDNLKVEGNATIKCRADAHWSPLPKCKENYCIKKQLPRTLVHSTDCTAIPPGKKCFVECSEGGEVEGNNFITCIGGSQWTALPRCRCPAPKLSYYLNATNDCSRKRIGENCNLQCKERRKVVGKNFIICQNNTLWSPLPKCIQNFCLKLKLPAFLIYPEDCSTKSPGEQCKLECTEGGEFIGSSNITCINGKKWSPLPKCTCPPPNLNERLILTENCSRKLIGQKCFLKCTEHFSFSGRNFTKCQNNTRWSPLPRCVINFCILPKLPKELIFAEDCASKVTGESCLLQCARAGELIGSNKITCINITKWEPFPKCTCPAPFLEESLLTIENCNKKLIGEKCRVKCKESFKLLGSDFITCQENSRWSSSPRCNILTCVTPKLNSILSFHEDCASKSLNETCELECKEGGEIIGSKYITCKKRGLTLFWTDFPKCTCADPSILDELKLLEKCHAKRPGESCKVNCTDKLTILGGNLIHCQNNTKWSYLPKCVLNICMKPKLPQILGFLEDCSSKYVGESCRLKCHNFGKLLNVSHISCLKSRSWSPYPICTCPPMTVLPISLSDNVKFLENCSAKLPGETCRINCTSPNFKMIRPEPFMCRNDSTWNFQPSCRKVSCSKLILPVYLEFEKECSNLSIGSVCPVKCAQNGQLIGEKLLKCLNDSTWSKFPDCTCSKPVFSTALQNTQNCDHIKRGEKCFIKCTGGLKINGNDFILCKNNMKWSLLPRCVQTLCPAPVFNGSLFTLKEDCSKKTVADKCELACAQGGIIIGNKYIECRKNLQWTTNMPDCTCRIPKISDPFQLVGNCSFKKRGENCRITCKEGYKLIGQSNIVCQNTLKPEWTPLPTCKTIECSIPIITNPALSFKTNCMNRTHGTVCYLICKHDGQILGNDFIKCEMTGAWTSFPDCACSPPTFSNGLKAKQNCTSIKKGEKCLVECEEKFRLVGNNSISCQNNLKWSQPPSCDKQTCPRPVIPSALSTVGGNCSDTILGGDCQVSCLFGGTLTGSSRVKCLSNGTWSSFPDCTCTTPTLTSNVVFKENCTFKRRNEKCAVACKRGSTHTAIQYITCENYTRWSALPTCGKATCPPPILSILKTDEDCSQKSVEEVCRVSCKENGKLIGKKHLKCLRKLRWSALPDCSCASPLLTADLKIKQNCSFTKRGEKCFLHCKNDTLKLQGNDYILCQNNTKWSTLPKCNVQIPLHCSPPDLGGGILLTKEDCSKKVIGDECEVYCRHGGIILGHNRLKCSSNKTWSSLPDCTCPSPKLKPNSELQGQCNLKKRNEKCVVMCVNGSKTQQNNFLKYIICQNNSKWSEMPVCEKKLCKIPISPVIGFNRSCLSGDSKLFASGICDVHCLENGTLIGKKQVRCTKNLTWTELPDCACPPPVLPKHIEALHDCSFTRRGGMCYLFCNSIASQNYFITCQNNTKWSRLPSCKAQCSRPRSDIRNIIWHSISDCMNVEVGEKCFLECTFGGKFIGDRDFITCISAHYWTEEPECTCSESFFDYIVEEDCSNKRRNETCKVACPNTPDIKELVFCDEHSSWRGFPTCYLDICSVPKLDFKKFGFLKESGDCSNKRIQESCYVYCKNGGKVMMNDRLKNDIICQKNGWTIDNMTCTCPSFIASGEMELRSSYCKYAEIGYSCPAYCIIGNNTLISFVYCENNGTWSEVPECSKYCKDPKLMAGKKYEILADCIFSSVGHSCPLRCKTGKTNERYFIFCLSDLSWTAFPECPCPDPLLSANVKLLEDCSRKFPHEFCLITCEGGLVISRHFLICQEDGSWDSTPTCGSSFCPLPFIPEEILEFQSDCTKKKVGEICVFKCKAGGSIDATSIMCLGDFIWTQFPKCTCPPPIFNRFLETQDDCNKKYPNEKCFISCKNGYALQKNYITCQDNSRWEALPSCVTFVCPTPTLPEKVLRILEDCNTKKIGETCRLHCIQGGNILGSDSIMCSKGYIWSQLPSCTCPIPILNEHLEMQEDCSRKNPLEHCSIRCLNGYALSKHYIICKENTQWEPLPSCGSIVCPPLILPEGLLEFLEDCNAKGSGESCQLRCTHGGNILGNQNVICLGDLRWTPLPSCSCPPLTLNDDLEILEDCSFKSLNERCFIRCKNGFELPKDHITCQEIAKWEYLPSCFTLVCTSPILPTGVISTSEDCSVKKVGDVCQLRCTQGGNILGSNSIICSEGYIWSQLPTCTCPLPILNEYLEMQEDCSRKNALEYCSIRCLNGYVLQKHYIICQENTQWEPLPSCVSLVCPLPILPEGVLAFLEDCNAKKPGESCRLNCIQSGSIIEFESIICSADLTWTPLPPCSCPPLTVNEELDLLEDCSFKRPNERCFIRCKNSFALNKDHIICQENAQWEPQPTCVYIVCQPPILPEGFLAFLEDCNAKRPGESCQLRCMQGGNIMGSDRIICSDVLTWSQLPACSCPLPILNEYLEMQEDCSRKSALEYCSIRCLNGYVLPKHYIICQENTQWEPLPSCVSLVCPPPILPEGFLAFLEDCNAKRPGESCQLRCMQGGNILGSDSIMCSDVLTWSQLPACSCPLPILNEHLEMQEDCSRKSALEYCSIRCLNGYVLPKHYIICQENTQWEPLPSCVSLVCPPPILPESFLAFLEDCNAKRPGESCQLRCMQGGSILGSDSIICSTDLRWSELPSCTCSVPVLPPSFQFREDCSWKRPGESCQVICGNLQHSVECSWNGQWSQFVRCPVYNAQDDDVAGMYYNG</sequence>
<evidence type="ECO:0000313" key="7">
    <source>
        <dbReference type="EMBL" id="KAF8792623.1"/>
    </source>
</evidence>
<evidence type="ECO:0000256" key="4">
    <source>
        <dbReference type="ARBA" id="ARBA00023180"/>
    </source>
</evidence>
<feature type="domain" description="Sushi" evidence="6">
    <location>
        <begin position="3380"/>
        <end position="3439"/>
    </location>
</feature>
<dbReference type="InterPro" id="IPR035976">
    <property type="entry name" value="Sushi/SCR/CCP_sf"/>
</dbReference>
<feature type="disulfide bond" evidence="5">
    <location>
        <begin position="2518"/>
        <end position="2561"/>
    </location>
</feature>
<dbReference type="InterPro" id="IPR000436">
    <property type="entry name" value="Sushi_SCR_CCP_dom"/>
</dbReference>
<comment type="caution">
    <text evidence="5">Lacks conserved residue(s) required for the propagation of feature annotation.</text>
</comment>
<feature type="disulfide bond" evidence="5">
    <location>
        <begin position="3267"/>
        <end position="3310"/>
    </location>
</feature>
<evidence type="ECO:0000256" key="1">
    <source>
        <dbReference type="ARBA" id="ARBA00022659"/>
    </source>
</evidence>
<feature type="domain" description="Sushi" evidence="6">
    <location>
        <begin position="533"/>
        <end position="591"/>
    </location>
</feature>
<dbReference type="SMART" id="SM00032">
    <property type="entry name" value="CCP"/>
    <property type="match status" value="53"/>
</dbReference>
<dbReference type="PANTHER" id="PTHR19325:SF567">
    <property type="entry name" value="SUSHI, VON WILLEBRAND FACTOR TYPE A, EGF AND PENTRAXIN DOMAIN-CONTAINING PROTEIN 1-LIKE"/>
    <property type="match status" value="1"/>
</dbReference>
<evidence type="ECO:0000259" key="6">
    <source>
        <dbReference type="PROSITE" id="PS50923"/>
    </source>
</evidence>
<feature type="domain" description="Sushi" evidence="6">
    <location>
        <begin position="648"/>
        <end position="706"/>
    </location>
</feature>
<feature type="domain" description="Sushi" evidence="6">
    <location>
        <begin position="991"/>
        <end position="1051"/>
    </location>
</feature>
<keyword evidence="2" id="KW-0677">Repeat</keyword>
<gene>
    <name evidence="7" type="ORF">HNY73_004195</name>
</gene>
<feature type="domain" description="Sushi" evidence="6">
    <location>
        <begin position="2860"/>
        <end position="2919"/>
    </location>
</feature>
<evidence type="ECO:0000256" key="5">
    <source>
        <dbReference type="PROSITE-ProRule" id="PRU00302"/>
    </source>
</evidence>
<organism evidence="7 8">
    <name type="scientific">Argiope bruennichi</name>
    <name type="common">Wasp spider</name>
    <name type="synonym">Aranea bruennichi</name>
    <dbReference type="NCBI Taxonomy" id="94029"/>
    <lineage>
        <taxon>Eukaryota</taxon>
        <taxon>Metazoa</taxon>
        <taxon>Ecdysozoa</taxon>
        <taxon>Arthropoda</taxon>
        <taxon>Chelicerata</taxon>
        <taxon>Arachnida</taxon>
        <taxon>Araneae</taxon>
        <taxon>Araneomorphae</taxon>
        <taxon>Entelegynae</taxon>
        <taxon>Araneoidea</taxon>
        <taxon>Araneidae</taxon>
        <taxon>Argiope</taxon>
    </lineage>
</organism>
<proteinExistence type="predicted"/>
<accession>A0A8T0FV29</accession>